<feature type="region of interest" description="Disordered" evidence="1">
    <location>
        <begin position="67"/>
        <end position="86"/>
    </location>
</feature>
<keyword evidence="3" id="KW-1185">Reference proteome</keyword>
<comment type="caution">
    <text evidence="2">The sequence shown here is derived from an EMBL/GenBank/DDBJ whole genome shotgun (WGS) entry which is preliminary data.</text>
</comment>
<proteinExistence type="predicted"/>
<sequence length="106" mass="10900">MDELWRGLGGGNPACGRGHGWRCDGLAYGGALMAPRCSEEAREVAAEEAQGRRLDLRMVCGGGTGGDDTTTGLWKGSGGGASCGSRGLGGRQWDLRRGLGMEVEGS</sequence>
<gene>
    <name evidence="2" type="ORF">GUJ93_ZPchr0002g26630</name>
</gene>
<organism evidence="2 3">
    <name type="scientific">Zizania palustris</name>
    <name type="common">Northern wild rice</name>
    <dbReference type="NCBI Taxonomy" id="103762"/>
    <lineage>
        <taxon>Eukaryota</taxon>
        <taxon>Viridiplantae</taxon>
        <taxon>Streptophyta</taxon>
        <taxon>Embryophyta</taxon>
        <taxon>Tracheophyta</taxon>
        <taxon>Spermatophyta</taxon>
        <taxon>Magnoliopsida</taxon>
        <taxon>Liliopsida</taxon>
        <taxon>Poales</taxon>
        <taxon>Poaceae</taxon>
        <taxon>BOP clade</taxon>
        <taxon>Oryzoideae</taxon>
        <taxon>Oryzeae</taxon>
        <taxon>Zizaniinae</taxon>
        <taxon>Zizania</taxon>
    </lineage>
</organism>
<accession>A0A8J5VUI6</accession>
<protein>
    <submittedName>
        <fullName evidence="2">Uncharacterized protein</fullName>
    </submittedName>
</protein>
<name>A0A8J5VUI6_ZIZPA</name>
<dbReference type="EMBL" id="JAAALK010000287">
    <property type="protein sequence ID" value="KAG8060468.1"/>
    <property type="molecule type" value="Genomic_DNA"/>
</dbReference>
<feature type="compositionally biased region" description="Gly residues" evidence="1">
    <location>
        <begin position="75"/>
        <end position="86"/>
    </location>
</feature>
<reference evidence="2" key="1">
    <citation type="journal article" date="2021" name="bioRxiv">
        <title>Whole Genome Assembly and Annotation of Northern Wild Rice, Zizania palustris L., Supports a Whole Genome Duplication in the Zizania Genus.</title>
        <authorList>
            <person name="Haas M."/>
            <person name="Kono T."/>
            <person name="Macchietto M."/>
            <person name="Millas R."/>
            <person name="McGilp L."/>
            <person name="Shao M."/>
            <person name="Duquette J."/>
            <person name="Hirsch C.N."/>
            <person name="Kimball J."/>
        </authorList>
    </citation>
    <scope>NUCLEOTIDE SEQUENCE</scope>
    <source>
        <tissue evidence="2">Fresh leaf tissue</tissue>
    </source>
</reference>
<dbReference type="Proteomes" id="UP000729402">
    <property type="component" value="Unassembled WGS sequence"/>
</dbReference>
<evidence type="ECO:0000313" key="3">
    <source>
        <dbReference type="Proteomes" id="UP000729402"/>
    </source>
</evidence>
<evidence type="ECO:0000313" key="2">
    <source>
        <dbReference type="EMBL" id="KAG8060468.1"/>
    </source>
</evidence>
<dbReference type="AlphaFoldDB" id="A0A8J5VUI6"/>
<reference evidence="2" key="2">
    <citation type="submission" date="2021-02" db="EMBL/GenBank/DDBJ databases">
        <authorList>
            <person name="Kimball J.A."/>
            <person name="Haas M.W."/>
            <person name="Macchietto M."/>
            <person name="Kono T."/>
            <person name="Duquette J."/>
            <person name="Shao M."/>
        </authorList>
    </citation>
    <scope>NUCLEOTIDE SEQUENCE</scope>
    <source>
        <tissue evidence="2">Fresh leaf tissue</tissue>
    </source>
</reference>
<evidence type="ECO:0000256" key="1">
    <source>
        <dbReference type="SAM" id="MobiDB-lite"/>
    </source>
</evidence>